<evidence type="ECO:0000256" key="12">
    <source>
        <dbReference type="SAM" id="Phobius"/>
    </source>
</evidence>
<evidence type="ECO:0000256" key="8">
    <source>
        <dbReference type="ARBA" id="ARBA00022692"/>
    </source>
</evidence>
<feature type="transmembrane region" description="Helical" evidence="12">
    <location>
        <begin position="97"/>
        <end position="120"/>
    </location>
</feature>
<comment type="subcellular location">
    <subcellularLocation>
        <location evidence="2">Cell inner membrane</location>
        <topology evidence="2">Multi-pass membrane protein</topology>
    </subcellularLocation>
</comment>
<dbReference type="InterPro" id="IPR030922">
    <property type="entry name" value="LptF"/>
</dbReference>
<dbReference type="AlphaFoldDB" id="A0A6G9ICR5"/>
<evidence type="ECO:0000256" key="7">
    <source>
        <dbReference type="ARBA" id="ARBA00022519"/>
    </source>
</evidence>
<comment type="function">
    <text evidence="1">Part of the ABC transporter complex LptBFG involved in the translocation of lipopolysaccharide (LPS) from the inner membrane to the outer membrane.</text>
</comment>
<evidence type="ECO:0000256" key="6">
    <source>
        <dbReference type="ARBA" id="ARBA00022475"/>
    </source>
</evidence>
<feature type="transmembrane region" description="Helical" evidence="12">
    <location>
        <begin position="12"/>
        <end position="32"/>
    </location>
</feature>
<keyword evidence="10 12" id="KW-0472">Membrane</keyword>
<gene>
    <name evidence="13" type="primary">lptF</name>
    <name evidence="13" type="ORF">IPMB12_10220</name>
</gene>
<feature type="transmembrane region" description="Helical" evidence="12">
    <location>
        <begin position="332"/>
        <end position="353"/>
    </location>
</feature>
<dbReference type="EMBL" id="CP050253">
    <property type="protein sequence ID" value="QIQ22026.1"/>
    <property type="molecule type" value="Genomic_DNA"/>
</dbReference>
<dbReference type="InterPro" id="IPR005495">
    <property type="entry name" value="LptG/LptF_permease"/>
</dbReference>
<feature type="transmembrane region" description="Helical" evidence="12">
    <location>
        <begin position="300"/>
        <end position="320"/>
    </location>
</feature>
<dbReference type="GO" id="GO:0015920">
    <property type="term" value="P:lipopolysaccharide transport"/>
    <property type="evidence" value="ECO:0007669"/>
    <property type="project" value="TreeGrafter"/>
</dbReference>
<keyword evidence="7" id="KW-0997">Cell inner membrane</keyword>
<dbReference type="InParanoid" id="A0A6G9ICR5"/>
<evidence type="ECO:0000313" key="14">
    <source>
        <dbReference type="Proteomes" id="UP000501168"/>
    </source>
</evidence>
<evidence type="ECO:0000256" key="1">
    <source>
        <dbReference type="ARBA" id="ARBA00002265"/>
    </source>
</evidence>
<dbReference type="NCBIfam" id="TIGR04407">
    <property type="entry name" value="LptF_YjgP"/>
    <property type="match status" value="1"/>
</dbReference>
<keyword evidence="5" id="KW-0813">Transport</keyword>
<dbReference type="FunCoup" id="A0A6G9ICR5">
    <property type="interactions" value="152"/>
</dbReference>
<comment type="similarity">
    <text evidence="3">Belongs to the LptF/LptG family.</text>
</comment>
<dbReference type="GO" id="GO:0043190">
    <property type="term" value="C:ATP-binding cassette (ABC) transporter complex"/>
    <property type="evidence" value="ECO:0007669"/>
    <property type="project" value="InterPro"/>
</dbReference>
<evidence type="ECO:0000256" key="11">
    <source>
        <dbReference type="ARBA" id="ARBA00026081"/>
    </source>
</evidence>
<organism evidence="13 14">
    <name type="scientific">Zophobihabitans entericus</name>
    <dbReference type="NCBI Taxonomy" id="1635327"/>
    <lineage>
        <taxon>Bacteria</taxon>
        <taxon>Pseudomonadati</taxon>
        <taxon>Pseudomonadota</taxon>
        <taxon>Gammaproteobacteria</taxon>
        <taxon>Orbales</taxon>
        <taxon>Orbaceae</taxon>
        <taxon>Zophobihabitans</taxon>
    </lineage>
</organism>
<evidence type="ECO:0000256" key="4">
    <source>
        <dbReference type="ARBA" id="ARBA00014213"/>
    </source>
</evidence>
<evidence type="ECO:0000256" key="2">
    <source>
        <dbReference type="ARBA" id="ARBA00004429"/>
    </source>
</evidence>
<accession>A0A6G9ICR5</accession>
<proteinExistence type="inferred from homology"/>
<feature type="transmembrane region" description="Helical" evidence="12">
    <location>
        <begin position="52"/>
        <end position="76"/>
    </location>
</feature>
<evidence type="ECO:0000256" key="3">
    <source>
        <dbReference type="ARBA" id="ARBA00007725"/>
    </source>
</evidence>
<feature type="transmembrane region" description="Helical" evidence="12">
    <location>
        <begin position="270"/>
        <end position="288"/>
    </location>
</feature>
<evidence type="ECO:0000256" key="10">
    <source>
        <dbReference type="ARBA" id="ARBA00023136"/>
    </source>
</evidence>
<sequence length="368" mass="41619">MIITRYVVKETLKTQFAILFVLLLIFFSQKLIRILSSAVEGDIPNNLIFPLLMLGISEMAQLILPLSLFLAILIAFGRLYLESEMVAMFACGVKKRFLYHVVLFLSIVTGLLTLTNSIWFGPWSAYQQKQLVENAKANPSLAGLLAGQFQHSPKGDAVLYLGNVNRNNLENVFIAQMNNSETQRPSIIISSKGHIAQDKDGNQIILLNDATRYEGTAQLRDFRITEFKDYQAIIQPKAVDIDSSIQDSNVEQLSFSELRSLWSQRAKTEYFWRITLILSVPLMAFMVIPLSAVNPRQGKVANFLPAILLYLVYFLLQSAIKANAIKGRLDPVLWMSVVNGAYFLFAIAINLWNSLFMRKIRFRIKGLA</sequence>
<comment type="subunit">
    <text evidence="11">Component of the lipopolysaccharide transport and assembly complex. The LptBFG transporter is composed of two ATP-binding proteins (LptB) and two transmembrane proteins (LptF and LptG).</text>
</comment>
<protein>
    <recommendedName>
        <fullName evidence="4">Lipopolysaccharide export system permease protein LptF</fullName>
    </recommendedName>
</protein>
<keyword evidence="6" id="KW-1003">Cell membrane</keyword>
<dbReference type="GO" id="GO:0055085">
    <property type="term" value="P:transmembrane transport"/>
    <property type="evidence" value="ECO:0007669"/>
    <property type="project" value="InterPro"/>
</dbReference>
<evidence type="ECO:0000256" key="5">
    <source>
        <dbReference type="ARBA" id="ARBA00022448"/>
    </source>
</evidence>
<keyword evidence="14" id="KW-1185">Reference proteome</keyword>
<keyword evidence="9 12" id="KW-1133">Transmembrane helix</keyword>
<keyword evidence="8 12" id="KW-0812">Transmembrane</keyword>
<evidence type="ECO:0000313" key="13">
    <source>
        <dbReference type="EMBL" id="QIQ22026.1"/>
    </source>
</evidence>
<dbReference type="RefSeq" id="WP_166917323.1">
    <property type="nucleotide sequence ID" value="NZ_CP050253.1"/>
</dbReference>
<dbReference type="KEGG" id="orb:IPMB12_10220"/>
<dbReference type="Pfam" id="PF03739">
    <property type="entry name" value="LptF_LptG"/>
    <property type="match status" value="1"/>
</dbReference>
<dbReference type="PANTHER" id="PTHR33529">
    <property type="entry name" value="SLR0882 PROTEIN-RELATED"/>
    <property type="match status" value="1"/>
</dbReference>
<evidence type="ECO:0000256" key="9">
    <source>
        <dbReference type="ARBA" id="ARBA00022989"/>
    </source>
</evidence>
<dbReference type="PANTHER" id="PTHR33529:SF7">
    <property type="entry name" value="LIPOPOLYSACCHARIDE EXPORT SYSTEM PERMEASE PROTEIN LPTF"/>
    <property type="match status" value="1"/>
</dbReference>
<name>A0A6G9ICR5_9GAMM</name>
<dbReference type="Proteomes" id="UP000501168">
    <property type="component" value="Chromosome"/>
</dbReference>
<reference evidence="13 14" key="1">
    <citation type="submission" date="2020-03" db="EMBL/GenBank/DDBJ databases">
        <title>Complete genome sequence of Orbus sp. IPMB12 (BCRC 80908).</title>
        <authorList>
            <person name="Lo W.-S."/>
            <person name="Chang T.-H."/>
            <person name="Kuo C.-H."/>
        </authorList>
    </citation>
    <scope>NUCLEOTIDE SEQUENCE [LARGE SCALE GENOMIC DNA]</scope>
    <source>
        <strain evidence="13 14">IPMB12</strain>
    </source>
</reference>